<protein>
    <recommendedName>
        <fullName evidence="1">Mixed lineage kinase domain-containing protein</fullName>
    </recommendedName>
</protein>
<feature type="domain" description="Mixed lineage kinase" evidence="1">
    <location>
        <begin position="39"/>
        <end position="166"/>
    </location>
</feature>
<evidence type="ECO:0000313" key="2">
    <source>
        <dbReference type="EMBL" id="KAF7334494.1"/>
    </source>
</evidence>
<comment type="caution">
    <text evidence="2">The sequence shown here is derived from an EMBL/GenBank/DDBJ whole genome shotgun (WGS) entry which is preliminary data.</text>
</comment>
<dbReference type="Gene3D" id="1.20.930.20">
    <property type="entry name" value="Adaptor protein Cbl, N-terminal domain"/>
    <property type="match status" value="1"/>
</dbReference>
<dbReference type="InterPro" id="IPR054000">
    <property type="entry name" value="MLKL_N"/>
</dbReference>
<organism evidence="2 3">
    <name type="scientific">Mycena venus</name>
    <dbReference type="NCBI Taxonomy" id="2733690"/>
    <lineage>
        <taxon>Eukaryota</taxon>
        <taxon>Fungi</taxon>
        <taxon>Dikarya</taxon>
        <taxon>Basidiomycota</taxon>
        <taxon>Agaricomycotina</taxon>
        <taxon>Agaricomycetes</taxon>
        <taxon>Agaricomycetidae</taxon>
        <taxon>Agaricales</taxon>
        <taxon>Marasmiineae</taxon>
        <taxon>Mycenaceae</taxon>
        <taxon>Mycena</taxon>
    </lineage>
</organism>
<dbReference type="Pfam" id="PF22215">
    <property type="entry name" value="MLKL_N"/>
    <property type="match status" value="1"/>
</dbReference>
<proteinExistence type="predicted"/>
<reference evidence="2" key="1">
    <citation type="submission" date="2020-05" db="EMBL/GenBank/DDBJ databases">
        <title>Mycena genomes resolve the evolution of fungal bioluminescence.</title>
        <authorList>
            <person name="Tsai I.J."/>
        </authorList>
    </citation>
    <scope>NUCLEOTIDE SEQUENCE</scope>
    <source>
        <strain evidence="2">CCC161011</strain>
    </source>
</reference>
<evidence type="ECO:0000259" key="1">
    <source>
        <dbReference type="Pfam" id="PF22215"/>
    </source>
</evidence>
<dbReference type="EMBL" id="JACAZI010000026">
    <property type="protein sequence ID" value="KAF7334494.1"/>
    <property type="molecule type" value="Genomic_DNA"/>
</dbReference>
<dbReference type="InterPro" id="IPR059179">
    <property type="entry name" value="MLKL-like_MCAfunc"/>
</dbReference>
<dbReference type="InterPro" id="IPR036537">
    <property type="entry name" value="Adaptor_Cbl_N_dom_sf"/>
</dbReference>
<dbReference type="CDD" id="cd21037">
    <property type="entry name" value="MLKL_NTD"/>
    <property type="match status" value="1"/>
</dbReference>
<dbReference type="Proteomes" id="UP000620124">
    <property type="component" value="Unassembled WGS sequence"/>
</dbReference>
<gene>
    <name evidence="2" type="ORF">MVEN_02278900</name>
</gene>
<name>A0A8H7CEC6_9AGAR</name>
<evidence type="ECO:0000313" key="3">
    <source>
        <dbReference type="Proteomes" id="UP000620124"/>
    </source>
</evidence>
<sequence>MSARTSNTQIRLNSIRKYLSLATPLLDELCDAFGSPLLKAISTITLSLWNEAESIKRNKDDCIELMEQVNTILCAIIDFHVKSDNGGVLSPATLEHLGEFTITLHKVYTFVQAQQDASRIKHFLHQNATKTLLKECKARLRHALEVFKVQHSVDFLNKMNEMQKEINENHQAMMTLITSTTSTRASSMMTGPDSR</sequence>
<dbReference type="OrthoDB" id="3022330at2759"/>
<dbReference type="GO" id="GO:0007166">
    <property type="term" value="P:cell surface receptor signaling pathway"/>
    <property type="evidence" value="ECO:0007669"/>
    <property type="project" value="InterPro"/>
</dbReference>
<dbReference type="AlphaFoldDB" id="A0A8H7CEC6"/>
<keyword evidence="3" id="KW-1185">Reference proteome</keyword>
<accession>A0A8H7CEC6</accession>